<dbReference type="OrthoDB" id="9790913at2"/>
<name>A0A3N5Y2A5_9ALTE</name>
<gene>
    <name evidence="6" type="ORF">DRW07_12070</name>
</gene>
<keyword evidence="7" id="KW-1185">Reference proteome</keyword>
<keyword evidence="2" id="KW-0349">Heme</keyword>
<dbReference type="PANTHER" id="PTHR47366:SF1">
    <property type="entry name" value="TWO-ON-TWO HEMOGLOBIN-3"/>
    <property type="match status" value="1"/>
</dbReference>
<evidence type="ECO:0000256" key="2">
    <source>
        <dbReference type="ARBA" id="ARBA00022617"/>
    </source>
</evidence>
<organism evidence="6 7">
    <name type="scientific">Alteromonas sediminis</name>
    <dbReference type="NCBI Taxonomy" id="2259342"/>
    <lineage>
        <taxon>Bacteria</taxon>
        <taxon>Pseudomonadati</taxon>
        <taxon>Pseudomonadota</taxon>
        <taxon>Gammaproteobacteria</taxon>
        <taxon>Alteromonadales</taxon>
        <taxon>Alteromonadaceae</taxon>
        <taxon>Alteromonas/Salinimonas group</taxon>
        <taxon>Alteromonas</taxon>
    </lineage>
</organism>
<evidence type="ECO:0000313" key="7">
    <source>
        <dbReference type="Proteomes" id="UP000275281"/>
    </source>
</evidence>
<dbReference type="CDD" id="cd14773">
    <property type="entry name" value="TrHb2_PhHbO-like_O"/>
    <property type="match status" value="1"/>
</dbReference>
<evidence type="ECO:0000256" key="5">
    <source>
        <dbReference type="ARBA" id="ARBA00034496"/>
    </source>
</evidence>
<dbReference type="InterPro" id="IPR044203">
    <property type="entry name" value="GlbO/GLB3-like"/>
</dbReference>
<comment type="caution">
    <text evidence="6">The sequence shown here is derived from an EMBL/GenBank/DDBJ whole genome shotgun (WGS) entry which is preliminary data.</text>
</comment>
<dbReference type="InterPro" id="IPR009050">
    <property type="entry name" value="Globin-like_sf"/>
</dbReference>
<evidence type="ECO:0000313" key="6">
    <source>
        <dbReference type="EMBL" id="RPJ66806.1"/>
    </source>
</evidence>
<evidence type="ECO:0000256" key="4">
    <source>
        <dbReference type="ARBA" id="ARBA00023004"/>
    </source>
</evidence>
<keyword evidence="3" id="KW-0479">Metal-binding</keyword>
<dbReference type="SUPFAM" id="SSF46458">
    <property type="entry name" value="Globin-like"/>
    <property type="match status" value="1"/>
</dbReference>
<dbReference type="GO" id="GO:0020037">
    <property type="term" value="F:heme binding"/>
    <property type="evidence" value="ECO:0007669"/>
    <property type="project" value="InterPro"/>
</dbReference>
<keyword evidence="1" id="KW-0813">Transport</keyword>
<comment type="similarity">
    <text evidence="5">Belongs to the truncated hemoglobin family. Group II subfamily.</text>
</comment>
<sequence>MQWLTNWINRFSAKKSLYEHIGGQPVVSAIANTFYDVMESDAYAASLFEMHPKPMSAIRQLFTDYLTMWFGGPDHYTPKRGHPRLRARHLPFKVTKELKTQWMYCMRIAIYQHVKNKRIADQILSALDQLAEHMIDKE</sequence>
<evidence type="ECO:0000256" key="3">
    <source>
        <dbReference type="ARBA" id="ARBA00022723"/>
    </source>
</evidence>
<proteinExistence type="inferred from homology"/>
<dbReference type="Pfam" id="PF01152">
    <property type="entry name" value="Bac_globin"/>
    <property type="match status" value="1"/>
</dbReference>
<keyword evidence="4" id="KW-0408">Iron</keyword>
<dbReference type="EMBL" id="RPOK01000003">
    <property type="protein sequence ID" value="RPJ66806.1"/>
    <property type="molecule type" value="Genomic_DNA"/>
</dbReference>
<dbReference type="GO" id="GO:0005344">
    <property type="term" value="F:oxygen carrier activity"/>
    <property type="evidence" value="ECO:0007669"/>
    <property type="project" value="InterPro"/>
</dbReference>
<dbReference type="RefSeq" id="WP_124028162.1">
    <property type="nucleotide sequence ID" value="NZ_JBHRSN010000006.1"/>
</dbReference>
<dbReference type="GO" id="GO:0046872">
    <property type="term" value="F:metal ion binding"/>
    <property type="evidence" value="ECO:0007669"/>
    <property type="project" value="UniProtKB-KW"/>
</dbReference>
<dbReference type="InterPro" id="IPR012292">
    <property type="entry name" value="Globin/Proto"/>
</dbReference>
<reference evidence="6 7" key="1">
    <citation type="submission" date="2018-11" db="EMBL/GenBank/DDBJ databases">
        <authorList>
            <person name="Ye M.-Q."/>
            <person name="Du Z.-J."/>
        </authorList>
    </citation>
    <scope>NUCLEOTIDE SEQUENCE [LARGE SCALE GENOMIC DNA]</scope>
    <source>
        <strain evidence="6 7">U0105</strain>
    </source>
</reference>
<dbReference type="Gene3D" id="1.10.490.10">
    <property type="entry name" value="Globins"/>
    <property type="match status" value="1"/>
</dbReference>
<dbReference type="PANTHER" id="PTHR47366">
    <property type="entry name" value="TWO-ON-TWO HEMOGLOBIN-3"/>
    <property type="match status" value="1"/>
</dbReference>
<accession>A0A3N5Y2A5</accession>
<dbReference type="AlphaFoldDB" id="A0A3N5Y2A5"/>
<dbReference type="GO" id="GO:0019825">
    <property type="term" value="F:oxygen binding"/>
    <property type="evidence" value="ECO:0007669"/>
    <property type="project" value="InterPro"/>
</dbReference>
<dbReference type="InterPro" id="IPR001486">
    <property type="entry name" value="Hemoglobin_trunc"/>
</dbReference>
<dbReference type="Proteomes" id="UP000275281">
    <property type="component" value="Unassembled WGS sequence"/>
</dbReference>
<protein>
    <submittedName>
        <fullName evidence="6">Hemoglobin-like oxygen-binding protein</fullName>
    </submittedName>
</protein>
<evidence type="ECO:0000256" key="1">
    <source>
        <dbReference type="ARBA" id="ARBA00022448"/>
    </source>
</evidence>